<dbReference type="AlphaFoldDB" id="A0A5D0MFB7"/>
<name>A0A5D0MFB7_9BACT</name>
<organism evidence="1 2">
    <name type="scientific">Candidatus Mcinerneyibacterium aminivorans</name>
    <dbReference type="NCBI Taxonomy" id="2703815"/>
    <lineage>
        <taxon>Bacteria</taxon>
        <taxon>Candidatus Macinerneyibacteriota</taxon>
        <taxon>Candidatus Mcinerneyibacteria</taxon>
        <taxon>Candidatus Mcinerneyibacteriales</taxon>
        <taxon>Candidatus Mcinerneyibacteriaceae</taxon>
        <taxon>Candidatus Mcinerneyibacterium</taxon>
    </lineage>
</organism>
<dbReference type="EMBL" id="VSIX01000055">
    <property type="protein sequence ID" value="TYB31112.1"/>
    <property type="molecule type" value="Genomic_DNA"/>
</dbReference>
<accession>A0A5D0MFB7</accession>
<dbReference type="Gene3D" id="3.30.1120.40">
    <property type="entry name" value="Stage V sporulation protein G"/>
    <property type="match status" value="1"/>
</dbReference>
<proteinExistence type="predicted"/>
<dbReference type="GO" id="GO:0030435">
    <property type="term" value="P:sporulation resulting in formation of a cellular spore"/>
    <property type="evidence" value="ECO:0007669"/>
    <property type="project" value="InterPro"/>
</dbReference>
<evidence type="ECO:0000313" key="2">
    <source>
        <dbReference type="Proteomes" id="UP000324143"/>
    </source>
</evidence>
<dbReference type="InterPro" id="IPR036751">
    <property type="entry name" value="SpoVG_sf"/>
</dbReference>
<dbReference type="SUPFAM" id="SSF160537">
    <property type="entry name" value="SpoVG-like"/>
    <property type="match status" value="1"/>
</dbReference>
<dbReference type="InterPro" id="IPR007170">
    <property type="entry name" value="SpoVG"/>
</dbReference>
<protein>
    <submittedName>
        <fullName evidence="1">Uncharacterized protein</fullName>
    </submittedName>
</protein>
<reference evidence="1" key="1">
    <citation type="submission" date="2019-08" db="EMBL/GenBank/DDBJ databases">
        <title>Genomic characterization of a novel candidate phylum (ARYD3) from a high temperature, high salinity tertiary oil reservoir in north central Oklahoma, USA.</title>
        <authorList>
            <person name="Youssef N.H."/>
            <person name="Yadav A."/>
            <person name="Elshahed M.S."/>
        </authorList>
    </citation>
    <scope>NUCLEOTIDE SEQUENCE [LARGE SCALE GENOMIC DNA]</scope>
    <source>
        <strain evidence="1">ARYD3</strain>
    </source>
</reference>
<gene>
    <name evidence="1" type="ORF">FXF47_05795</name>
</gene>
<sequence length="126" mass="14817">MIYILIIILVLIAAAEFYYLLKFKKKYENEKKNEKSIQISEDDIVITKALDNGNVKAYITIKVNEAIVLKDMKVIALQEEDGKEKLKIEVPARITNKGHLLDIYKFIDYDFRQKLFDTILKKYKNL</sequence>
<dbReference type="Proteomes" id="UP000324143">
    <property type="component" value="Unassembled WGS sequence"/>
</dbReference>
<keyword evidence="2" id="KW-1185">Reference proteome</keyword>
<dbReference type="Pfam" id="PF04026">
    <property type="entry name" value="SpoVG"/>
    <property type="match status" value="1"/>
</dbReference>
<comment type="caution">
    <text evidence="1">The sequence shown here is derived from an EMBL/GenBank/DDBJ whole genome shotgun (WGS) entry which is preliminary data.</text>
</comment>
<evidence type="ECO:0000313" key="1">
    <source>
        <dbReference type="EMBL" id="TYB31112.1"/>
    </source>
</evidence>